<comment type="caution">
    <text evidence="4">The sequence shown here is derived from an EMBL/GenBank/DDBJ whole genome shotgun (WGS) entry which is preliminary data.</text>
</comment>
<evidence type="ECO:0000256" key="3">
    <source>
        <dbReference type="ARBA" id="ARBA00023274"/>
    </source>
</evidence>
<reference evidence="4 5" key="1">
    <citation type="journal article" date="2015" name="Nature">
        <title>rRNA introns, odd ribosomes, and small enigmatic genomes across a large radiation of phyla.</title>
        <authorList>
            <person name="Brown C.T."/>
            <person name="Hug L.A."/>
            <person name="Thomas B.C."/>
            <person name="Sharon I."/>
            <person name="Castelle C.J."/>
            <person name="Singh A."/>
            <person name="Wilkins M.J."/>
            <person name="Williams K.H."/>
            <person name="Banfield J.F."/>
        </authorList>
    </citation>
    <scope>NUCLEOTIDE SEQUENCE [LARGE SCALE GENOMIC DNA]</scope>
</reference>
<dbReference type="Gene3D" id="2.30.170.40">
    <property type="entry name" value="Ribosomal protein L28/L24"/>
    <property type="match status" value="1"/>
</dbReference>
<comment type="similarity">
    <text evidence="1">Belongs to the bacterial ribosomal protein bL28 family.</text>
</comment>
<keyword evidence="3" id="KW-0687">Ribonucleoprotein</keyword>
<keyword evidence="2 4" id="KW-0689">Ribosomal protein</keyword>
<gene>
    <name evidence="4" type="ORF">US58_C0012G0065</name>
</gene>
<name>A0A0G0KJT0_9BACT</name>
<evidence type="ECO:0000256" key="2">
    <source>
        <dbReference type="ARBA" id="ARBA00022980"/>
    </source>
</evidence>
<dbReference type="SUPFAM" id="SSF143800">
    <property type="entry name" value="L28p-like"/>
    <property type="match status" value="1"/>
</dbReference>
<dbReference type="Proteomes" id="UP000034333">
    <property type="component" value="Unassembled WGS sequence"/>
</dbReference>
<dbReference type="InterPro" id="IPR037147">
    <property type="entry name" value="Ribosomal_bL28_sf"/>
</dbReference>
<evidence type="ECO:0000313" key="5">
    <source>
        <dbReference type="Proteomes" id="UP000034333"/>
    </source>
</evidence>
<dbReference type="InterPro" id="IPR034704">
    <property type="entry name" value="Ribosomal_bL28/bL31-like_sf"/>
</dbReference>
<dbReference type="InterPro" id="IPR026569">
    <property type="entry name" value="Ribosomal_bL28"/>
</dbReference>
<dbReference type="AlphaFoldDB" id="A0A0G0KJT0"/>
<evidence type="ECO:0000256" key="1">
    <source>
        <dbReference type="ARBA" id="ARBA00008760"/>
    </source>
</evidence>
<proteinExistence type="inferred from homology"/>
<accession>A0A0G0KJT0</accession>
<organism evidence="4 5">
    <name type="scientific">Candidatus Magasanikbacteria bacterium GW2011_GWA2_37_8</name>
    <dbReference type="NCBI Taxonomy" id="1619036"/>
    <lineage>
        <taxon>Bacteria</taxon>
        <taxon>Candidatus Magasanikiibacteriota</taxon>
    </lineage>
</organism>
<dbReference type="GO" id="GO:1990904">
    <property type="term" value="C:ribonucleoprotein complex"/>
    <property type="evidence" value="ECO:0007669"/>
    <property type="project" value="UniProtKB-KW"/>
</dbReference>
<sequence>MSKMCAICGKTSARANHVSHSKRHVPRRQHPNLQLLTVAEEKIKACSTCRRTLKKKTK</sequence>
<dbReference type="EMBL" id="LBTN01000012">
    <property type="protein sequence ID" value="KKQ40856.1"/>
    <property type="molecule type" value="Genomic_DNA"/>
</dbReference>
<dbReference type="GO" id="GO:0003735">
    <property type="term" value="F:structural constituent of ribosome"/>
    <property type="evidence" value="ECO:0007669"/>
    <property type="project" value="InterPro"/>
</dbReference>
<dbReference type="GO" id="GO:0005840">
    <property type="term" value="C:ribosome"/>
    <property type="evidence" value="ECO:0007669"/>
    <property type="project" value="UniProtKB-KW"/>
</dbReference>
<evidence type="ECO:0000313" key="4">
    <source>
        <dbReference type="EMBL" id="KKQ40856.1"/>
    </source>
</evidence>
<protein>
    <submittedName>
        <fullName evidence="4">50S ribosomal protein L28</fullName>
    </submittedName>
</protein>
<dbReference type="Pfam" id="PF00830">
    <property type="entry name" value="Ribosomal_L28"/>
    <property type="match status" value="1"/>
</dbReference>